<dbReference type="PANTHER" id="PTHR30204">
    <property type="entry name" value="REDOX-CYCLING DRUG-SENSING TRANSCRIPTIONAL ACTIVATOR SOXR"/>
    <property type="match status" value="1"/>
</dbReference>
<dbReference type="EMBL" id="SMKU01000553">
    <property type="protein sequence ID" value="TDD61730.1"/>
    <property type="molecule type" value="Genomic_DNA"/>
</dbReference>
<evidence type="ECO:0000313" key="5">
    <source>
        <dbReference type="Proteomes" id="UP000294513"/>
    </source>
</evidence>
<dbReference type="Proteomes" id="UP000294513">
    <property type="component" value="Unassembled WGS sequence"/>
</dbReference>
<dbReference type="PANTHER" id="PTHR30204:SF97">
    <property type="entry name" value="MERR FAMILY REGULATORY PROTEIN"/>
    <property type="match status" value="1"/>
</dbReference>
<dbReference type="InterPro" id="IPR047057">
    <property type="entry name" value="MerR_fam"/>
</dbReference>
<dbReference type="GO" id="GO:0003677">
    <property type="term" value="F:DNA binding"/>
    <property type="evidence" value="ECO:0007669"/>
    <property type="project" value="UniProtKB-KW"/>
</dbReference>
<dbReference type="SMART" id="SM00422">
    <property type="entry name" value="HTH_MERR"/>
    <property type="match status" value="1"/>
</dbReference>
<evidence type="ECO:0000313" key="4">
    <source>
        <dbReference type="EMBL" id="TDD61730.1"/>
    </source>
</evidence>
<keyword evidence="5" id="KW-1185">Reference proteome</keyword>
<gene>
    <name evidence="4" type="ORF">E1298_45135</name>
</gene>
<dbReference type="Gene3D" id="1.10.1660.10">
    <property type="match status" value="1"/>
</dbReference>
<dbReference type="InterPro" id="IPR009061">
    <property type="entry name" value="DNA-bd_dom_put_sf"/>
</dbReference>
<dbReference type="OrthoDB" id="5296483at2"/>
<name>A0A4R4ZTF5_9ACTN</name>
<dbReference type="InterPro" id="IPR000551">
    <property type="entry name" value="MerR-type_HTH_dom"/>
</dbReference>
<dbReference type="GO" id="GO:0003700">
    <property type="term" value="F:DNA-binding transcription factor activity"/>
    <property type="evidence" value="ECO:0007669"/>
    <property type="project" value="InterPro"/>
</dbReference>
<sequence>MRIGELSRRTGVSQRLLRYYEEQGLLRPLRRPSGYREYDDADAERVRRIRTLLAAGLNTTTIADVLPCTIDTGDGLAAACPDLLNDLQRERDRISRSITQMHTARTMLDAIIDATPTDTADHATTRGGRDLAPLTHTR</sequence>
<evidence type="ECO:0000259" key="3">
    <source>
        <dbReference type="PROSITE" id="PS50937"/>
    </source>
</evidence>
<dbReference type="PRINTS" id="PR00040">
    <property type="entry name" value="HTHMERR"/>
</dbReference>
<dbReference type="Pfam" id="PF13411">
    <property type="entry name" value="MerR_1"/>
    <property type="match status" value="1"/>
</dbReference>
<dbReference type="AlphaFoldDB" id="A0A4R4ZTF5"/>
<dbReference type="PROSITE" id="PS00552">
    <property type="entry name" value="HTH_MERR_1"/>
    <property type="match status" value="1"/>
</dbReference>
<dbReference type="CDD" id="cd01282">
    <property type="entry name" value="HTH_MerR-like_sg3"/>
    <property type="match status" value="1"/>
</dbReference>
<feature type="domain" description="HTH merR-type" evidence="3">
    <location>
        <begin position="1"/>
        <end position="68"/>
    </location>
</feature>
<dbReference type="PROSITE" id="PS50937">
    <property type="entry name" value="HTH_MERR_2"/>
    <property type="match status" value="1"/>
</dbReference>
<evidence type="ECO:0000256" key="1">
    <source>
        <dbReference type="ARBA" id="ARBA00023125"/>
    </source>
</evidence>
<protein>
    <submittedName>
        <fullName evidence="4">MerR family transcriptional regulator</fullName>
    </submittedName>
</protein>
<keyword evidence="1" id="KW-0238">DNA-binding</keyword>
<dbReference type="RefSeq" id="WP_131903519.1">
    <property type="nucleotide sequence ID" value="NZ_SMKU01000553.1"/>
</dbReference>
<comment type="caution">
    <text evidence="4">The sequence shown here is derived from an EMBL/GenBank/DDBJ whole genome shotgun (WGS) entry which is preliminary data.</text>
</comment>
<feature type="compositionally biased region" description="Basic and acidic residues" evidence="2">
    <location>
        <begin position="119"/>
        <end position="129"/>
    </location>
</feature>
<dbReference type="SUPFAM" id="SSF46955">
    <property type="entry name" value="Putative DNA-binding domain"/>
    <property type="match status" value="1"/>
</dbReference>
<accession>A0A4R4ZTF5</accession>
<organism evidence="4 5">
    <name type="scientific">Actinomadura rubrisoli</name>
    <dbReference type="NCBI Taxonomy" id="2530368"/>
    <lineage>
        <taxon>Bacteria</taxon>
        <taxon>Bacillati</taxon>
        <taxon>Actinomycetota</taxon>
        <taxon>Actinomycetes</taxon>
        <taxon>Streptosporangiales</taxon>
        <taxon>Thermomonosporaceae</taxon>
        <taxon>Actinomadura</taxon>
    </lineage>
</organism>
<evidence type="ECO:0000256" key="2">
    <source>
        <dbReference type="SAM" id="MobiDB-lite"/>
    </source>
</evidence>
<feature type="region of interest" description="Disordered" evidence="2">
    <location>
        <begin position="118"/>
        <end position="138"/>
    </location>
</feature>
<proteinExistence type="predicted"/>
<reference evidence="4 5" key="1">
    <citation type="submission" date="2019-03" db="EMBL/GenBank/DDBJ databases">
        <title>Draft genome sequences of novel Actinobacteria.</title>
        <authorList>
            <person name="Sahin N."/>
            <person name="Ay H."/>
            <person name="Saygin H."/>
        </authorList>
    </citation>
    <scope>NUCLEOTIDE SEQUENCE [LARGE SCALE GENOMIC DNA]</scope>
    <source>
        <strain evidence="4 5">H3C3</strain>
    </source>
</reference>